<keyword evidence="1" id="KW-0472">Membrane</keyword>
<organism evidence="2">
    <name type="scientific">virus sp. ctiha2</name>
    <dbReference type="NCBI Taxonomy" id="2827299"/>
    <lineage>
        <taxon>Viruses</taxon>
    </lineage>
</organism>
<keyword evidence="1" id="KW-1133">Transmembrane helix</keyword>
<keyword evidence="1" id="KW-0812">Transmembrane</keyword>
<dbReference type="EMBL" id="BK059104">
    <property type="protein sequence ID" value="DAE30517.1"/>
    <property type="molecule type" value="Genomic_DNA"/>
</dbReference>
<protein>
    <submittedName>
        <fullName evidence="2">Uncharacterized protein</fullName>
    </submittedName>
</protein>
<evidence type="ECO:0000313" key="2">
    <source>
        <dbReference type="EMBL" id="DAE30517.1"/>
    </source>
</evidence>
<evidence type="ECO:0000256" key="1">
    <source>
        <dbReference type="SAM" id="Phobius"/>
    </source>
</evidence>
<reference evidence="2" key="1">
    <citation type="journal article" date="2021" name="Proc. Natl. Acad. Sci. U.S.A.">
        <title>A Catalog of Tens of Thousands of Viruses from Human Metagenomes Reveals Hidden Associations with Chronic Diseases.</title>
        <authorList>
            <person name="Tisza M.J."/>
            <person name="Buck C.B."/>
        </authorList>
    </citation>
    <scope>NUCLEOTIDE SEQUENCE</scope>
    <source>
        <strain evidence="2">Ctiha2</strain>
    </source>
</reference>
<feature type="transmembrane region" description="Helical" evidence="1">
    <location>
        <begin position="15"/>
        <end position="32"/>
    </location>
</feature>
<name>A0A8S5RHG5_9VIRU</name>
<sequence>MQLLLRYKLSTLRHTRYPCFLIILYIFSVFGAKTN</sequence>
<accession>A0A8S5RHG5</accession>
<proteinExistence type="predicted"/>